<feature type="binding site" evidence="14">
    <location>
        <position position="365"/>
    </location>
    <ligand>
        <name>Zn(2+)</name>
        <dbReference type="ChEBI" id="CHEBI:29105"/>
        <label>2</label>
    </ligand>
</feature>
<evidence type="ECO:0000313" key="20">
    <source>
        <dbReference type="Proteomes" id="UP000283090"/>
    </source>
</evidence>
<keyword evidence="20" id="KW-1185">Reference proteome</keyword>
<evidence type="ECO:0000256" key="10">
    <source>
        <dbReference type="ARBA" id="ARBA00023254"/>
    </source>
</evidence>
<dbReference type="Gene3D" id="3.30.40.10">
    <property type="entry name" value="Zinc/RING finger domain, C3HC4 (zinc finger)"/>
    <property type="match status" value="1"/>
</dbReference>
<dbReference type="PROSITE" id="PS01359">
    <property type="entry name" value="ZF_PHD_1"/>
    <property type="match status" value="1"/>
</dbReference>
<dbReference type="GO" id="GO:0006281">
    <property type="term" value="P:DNA repair"/>
    <property type="evidence" value="ECO:0007669"/>
    <property type="project" value="UniProtKB-KW"/>
</dbReference>
<feature type="binding site" evidence="14">
    <location>
        <position position="325"/>
    </location>
    <ligand>
        <name>Zn(2+)</name>
        <dbReference type="ChEBI" id="CHEBI:29105"/>
        <label>1</label>
    </ligand>
</feature>
<comment type="subunit">
    <text evidence="16">Component of an histone acetyltransferase complex. Interacts with H3K4me3 and to a lesser extent with H3K4me2.</text>
</comment>
<feature type="binding site" evidence="14">
    <location>
        <position position="343"/>
    </location>
    <ligand>
        <name>Zn(2+)</name>
        <dbReference type="ChEBI" id="CHEBI:29105"/>
        <label>2</label>
    </ligand>
</feature>
<evidence type="ECO:0000256" key="3">
    <source>
        <dbReference type="ARBA" id="ARBA00022723"/>
    </source>
</evidence>
<evidence type="ECO:0000256" key="13">
    <source>
        <dbReference type="PIRSR" id="PIRSR628651-50"/>
    </source>
</evidence>
<dbReference type="GO" id="GO:0006325">
    <property type="term" value="P:chromatin organization"/>
    <property type="evidence" value="ECO:0007669"/>
    <property type="project" value="UniProtKB-KW"/>
</dbReference>
<evidence type="ECO:0000256" key="8">
    <source>
        <dbReference type="ARBA" id="ARBA00023204"/>
    </source>
</evidence>
<feature type="compositionally biased region" description="Low complexity" evidence="17">
    <location>
        <begin position="139"/>
        <end position="162"/>
    </location>
</feature>
<feature type="binding site" evidence="14">
    <location>
        <position position="352"/>
    </location>
    <ligand>
        <name>Zn(2+)</name>
        <dbReference type="ChEBI" id="CHEBI:29105"/>
        <label>1</label>
    </ligand>
</feature>
<evidence type="ECO:0000256" key="14">
    <source>
        <dbReference type="PIRSR" id="PIRSR628651-51"/>
    </source>
</evidence>
<feature type="site" description="Histone H3K4me3 binding" evidence="13">
    <location>
        <position position="335"/>
    </location>
</feature>
<keyword evidence="4" id="KW-0227">DNA damage</keyword>
<dbReference type="PROSITE" id="PS50016">
    <property type="entry name" value="ZF_PHD_2"/>
    <property type="match status" value="1"/>
</dbReference>
<keyword evidence="6 14" id="KW-0862">Zinc</keyword>
<dbReference type="PANTHER" id="PTHR10333:SF100">
    <property type="entry name" value="CHROMATIN MODIFICATION-RELATED PROTEIN YNG2"/>
    <property type="match status" value="1"/>
</dbReference>
<feature type="region of interest" description="Disordered" evidence="17">
    <location>
        <begin position="219"/>
        <end position="321"/>
    </location>
</feature>
<dbReference type="GO" id="GO:0006355">
    <property type="term" value="P:regulation of DNA-templated transcription"/>
    <property type="evidence" value="ECO:0007669"/>
    <property type="project" value="TreeGrafter"/>
</dbReference>
<keyword evidence="3 14" id="KW-0479">Metal-binding</keyword>
<evidence type="ECO:0000259" key="18">
    <source>
        <dbReference type="PROSITE" id="PS50016"/>
    </source>
</evidence>
<dbReference type="GeneID" id="93587364"/>
<feature type="site" description="Histone H3K4me3 binding" evidence="13">
    <location>
        <position position="339"/>
    </location>
</feature>
<evidence type="ECO:0000256" key="4">
    <source>
        <dbReference type="ARBA" id="ARBA00022763"/>
    </source>
</evidence>
<feature type="binding site" evidence="14">
    <location>
        <position position="338"/>
    </location>
    <ligand>
        <name>Zn(2+)</name>
        <dbReference type="ChEBI" id="CHEBI:29105"/>
        <label>2</label>
    </ligand>
</feature>
<dbReference type="GO" id="GO:0051321">
    <property type="term" value="P:meiotic cell cycle"/>
    <property type="evidence" value="ECO:0007669"/>
    <property type="project" value="UniProtKB-KW"/>
</dbReference>
<comment type="domain">
    <text evidence="16">The PHD-type zinc finger mediates the binding to H3K4me3.</text>
</comment>
<reference evidence="19 20" key="1">
    <citation type="submission" date="2019-01" db="EMBL/GenBank/DDBJ databases">
        <title>Intercellular communication is required for trap formation in the nematode-trapping fungus Duddingtonia flagrans.</title>
        <authorList>
            <person name="Youssar L."/>
            <person name="Wernet V."/>
            <person name="Hensel N."/>
            <person name="Hildebrandt H.-G."/>
            <person name="Fischer R."/>
        </authorList>
    </citation>
    <scope>NUCLEOTIDE SEQUENCE [LARGE SCALE GENOMIC DNA]</scope>
    <source>
        <strain evidence="19 20">CBS H-5679</strain>
    </source>
</reference>
<proteinExistence type="inferred from homology"/>
<dbReference type="Proteomes" id="UP000283090">
    <property type="component" value="Unassembled WGS sequence"/>
</dbReference>
<dbReference type="EMBL" id="SAEB01000006">
    <property type="protein sequence ID" value="RVD86796.1"/>
    <property type="molecule type" value="Genomic_DNA"/>
</dbReference>
<sequence>MAAFGPIEDVQSVLEQFIENVSNLPAELTHLYEELANKDKRVHALKQSISQKDASIQRFIRQNGSQVPYPKEAAYNKAIGEAFKEISVIQEEKCKLAKRATELIEKHVKRLDMKIRDLQREGLISEDFITPQMLSQYAPPNLSGPSSSGPNGNNISNSSGNSITVNPHPGRHPPSHSGSSRAGGNSSAGGGMSTASTLEGVSRTLAASAEDQLLHTLKGILPSGAPDPKRRRLNTGGPAPVGPSPLANASNANSGVNTPTRGLSSLSQGQTSARRSGPPPKPARRPTASAAPKKQKNEDDMDEDHSDSDNDEEEEDTGEDQKPYCVCQQVSFGNMVACDNKSCPFEWFHWGCVGLTKEPAGSWFCDHCTKLRNQKGVKKE</sequence>
<dbReference type="OrthoDB" id="2505961at2759"/>
<feature type="site" description="Histone H3K4me3 binding" evidence="13">
    <location>
        <position position="347"/>
    </location>
</feature>
<dbReference type="Gene3D" id="6.10.140.1740">
    <property type="match status" value="1"/>
</dbReference>
<evidence type="ECO:0000256" key="2">
    <source>
        <dbReference type="ARBA" id="ARBA00010210"/>
    </source>
</evidence>
<evidence type="ECO:0000256" key="15">
    <source>
        <dbReference type="PROSITE-ProRule" id="PRU00146"/>
    </source>
</evidence>
<dbReference type="SMART" id="SM01408">
    <property type="entry name" value="ING"/>
    <property type="match status" value="1"/>
</dbReference>
<comment type="caution">
    <text evidence="19">The sequence shown here is derived from an EMBL/GenBank/DDBJ whole genome shotgun (WGS) entry which is preliminary data.</text>
</comment>
<dbReference type="CDD" id="cd15505">
    <property type="entry name" value="PHD_ING"/>
    <property type="match status" value="1"/>
</dbReference>
<evidence type="ECO:0000256" key="6">
    <source>
        <dbReference type="ARBA" id="ARBA00022833"/>
    </source>
</evidence>
<feature type="compositionally biased region" description="Low complexity" evidence="17">
    <location>
        <begin position="175"/>
        <end position="185"/>
    </location>
</feature>
<evidence type="ECO:0000256" key="1">
    <source>
        <dbReference type="ARBA" id="ARBA00004123"/>
    </source>
</evidence>
<dbReference type="STRING" id="97331.A0A437A6R3"/>
<keyword evidence="10" id="KW-0469">Meiosis</keyword>
<dbReference type="SUPFAM" id="SSF57903">
    <property type="entry name" value="FYVE/PHD zinc finger"/>
    <property type="match status" value="1"/>
</dbReference>
<evidence type="ECO:0000256" key="11">
    <source>
        <dbReference type="ARBA" id="ARBA00023306"/>
    </source>
</evidence>
<comment type="similarity">
    <text evidence="2 16">Belongs to the ING family.</text>
</comment>
<evidence type="ECO:0000256" key="7">
    <source>
        <dbReference type="ARBA" id="ARBA00022853"/>
    </source>
</evidence>
<evidence type="ECO:0000256" key="16">
    <source>
        <dbReference type="RuleBase" id="RU361213"/>
    </source>
</evidence>
<keyword evidence="7 16" id="KW-0156">Chromatin regulator</keyword>
<comment type="function">
    <text evidence="16">Component of an histone acetyltransferase complex.</text>
</comment>
<dbReference type="InterPro" id="IPR011011">
    <property type="entry name" value="Znf_FYVE_PHD"/>
</dbReference>
<organism evidence="19 20">
    <name type="scientific">Arthrobotrys flagrans</name>
    <name type="common">Nematode-trapping fungus</name>
    <name type="synonym">Trichothecium flagrans</name>
    <dbReference type="NCBI Taxonomy" id="97331"/>
    <lineage>
        <taxon>Eukaryota</taxon>
        <taxon>Fungi</taxon>
        <taxon>Dikarya</taxon>
        <taxon>Ascomycota</taxon>
        <taxon>Pezizomycotina</taxon>
        <taxon>Orbiliomycetes</taxon>
        <taxon>Orbiliales</taxon>
        <taxon>Orbiliaceae</taxon>
        <taxon>Arthrobotrys</taxon>
    </lineage>
</organism>
<feature type="binding site" evidence="14">
    <location>
        <position position="349"/>
    </location>
    <ligand>
        <name>Zn(2+)</name>
        <dbReference type="ChEBI" id="CHEBI:29105"/>
        <label>1</label>
    </ligand>
</feature>
<dbReference type="InterPro" id="IPR019786">
    <property type="entry name" value="Zinc_finger_PHD-type_CS"/>
</dbReference>
<feature type="region of interest" description="Disordered" evidence="17">
    <location>
        <begin position="135"/>
        <end position="195"/>
    </location>
</feature>
<dbReference type="PANTHER" id="PTHR10333">
    <property type="entry name" value="INHIBITOR OF GROWTH PROTEIN"/>
    <property type="match status" value="1"/>
</dbReference>
<dbReference type="VEuPathDB" id="FungiDB:DFL_005053"/>
<keyword evidence="5 15" id="KW-0863">Zinc-finger</keyword>
<feature type="site" description="Histone H3K4me3 binding" evidence="13">
    <location>
        <position position="324"/>
    </location>
</feature>
<evidence type="ECO:0000256" key="17">
    <source>
        <dbReference type="SAM" id="MobiDB-lite"/>
    </source>
</evidence>
<comment type="subcellular location">
    <subcellularLocation>
        <location evidence="1 16">Nucleus</location>
    </subcellularLocation>
</comment>
<evidence type="ECO:0000256" key="9">
    <source>
        <dbReference type="ARBA" id="ARBA00023242"/>
    </source>
</evidence>
<dbReference type="InterPro" id="IPR013083">
    <property type="entry name" value="Znf_RING/FYVE/PHD"/>
</dbReference>
<accession>A0A437A6R3</accession>
<keyword evidence="9 16" id="KW-0539">Nucleus</keyword>
<dbReference type="GO" id="GO:0035267">
    <property type="term" value="C:NuA4 histone acetyltransferase complex"/>
    <property type="evidence" value="ECO:0007669"/>
    <property type="project" value="TreeGrafter"/>
</dbReference>
<dbReference type="GO" id="GO:0005634">
    <property type="term" value="C:nucleus"/>
    <property type="evidence" value="ECO:0007669"/>
    <property type="project" value="UniProtKB-SubCell"/>
</dbReference>
<feature type="compositionally biased region" description="Polar residues" evidence="17">
    <location>
        <begin position="247"/>
        <end position="274"/>
    </location>
</feature>
<keyword evidence="8" id="KW-0234">DNA repair</keyword>
<dbReference type="GO" id="GO:0008270">
    <property type="term" value="F:zinc ion binding"/>
    <property type="evidence" value="ECO:0007669"/>
    <property type="project" value="UniProtKB-KW"/>
</dbReference>
<name>A0A437A6R3_ARTFL</name>
<evidence type="ECO:0000313" key="19">
    <source>
        <dbReference type="EMBL" id="RVD86796.1"/>
    </source>
</evidence>
<keyword evidence="11" id="KW-0131">Cell cycle</keyword>
<protein>
    <recommendedName>
        <fullName evidence="16">Chromatin modification-related protein</fullName>
    </recommendedName>
</protein>
<dbReference type="SMART" id="SM00249">
    <property type="entry name" value="PHD"/>
    <property type="match status" value="1"/>
</dbReference>
<feature type="compositionally biased region" description="Acidic residues" evidence="17">
    <location>
        <begin position="299"/>
        <end position="318"/>
    </location>
</feature>
<feature type="binding site" evidence="14">
    <location>
        <position position="368"/>
    </location>
    <ligand>
        <name>Zn(2+)</name>
        <dbReference type="ChEBI" id="CHEBI:29105"/>
        <label>2</label>
    </ligand>
</feature>
<feature type="domain" description="PHD-type" evidence="18">
    <location>
        <begin position="322"/>
        <end position="371"/>
    </location>
</feature>
<evidence type="ECO:0000256" key="12">
    <source>
        <dbReference type="ARBA" id="ARBA00037044"/>
    </source>
</evidence>
<gene>
    <name evidence="19" type="ORF">DFL_005053</name>
</gene>
<dbReference type="Pfam" id="PF12998">
    <property type="entry name" value="ING"/>
    <property type="match status" value="1"/>
</dbReference>
<dbReference type="AlphaFoldDB" id="A0A437A6R3"/>
<evidence type="ECO:0000256" key="5">
    <source>
        <dbReference type="ARBA" id="ARBA00022771"/>
    </source>
</evidence>
<dbReference type="InterPro" id="IPR024610">
    <property type="entry name" value="ING_N_histone-binding"/>
</dbReference>
<dbReference type="RefSeq" id="XP_067492340.1">
    <property type="nucleotide sequence ID" value="XM_067634254.1"/>
</dbReference>
<dbReference type="InterPro" id="IPR028651">
    <property type="entry name" value="ING_fam"/>
</dbReference>
<dbReference type="InterPro" id="IPR001965">
    <property type="entry name" value="Znf_PHD"/>
</dbReference>
<dbReference type="CDD" id="cd16858">
    <property type="entry name" value="ING_ING3_Yng2p"/>
    <property type="match status" value="1"/>
</dbReference>
<feature type="binding site" evidence="14">
    <location>
        <position position="327"/>
    </location>
    <ligand>
        <name>Zn(2+)</name>
        <dbReference type="ChEBI" id="CHEBI:29105"/>
        <label>1</label>
    </ligand>
</feature>
<comment type="function">
    <text evidence="12">Component of the NuA4 histone acetyltransferase complex which is involved in transcriptional activation of selected genes principally by acetylation of nucleosomal histone H4 and H2A. The NuA4 complex is also involved in DNA repair. Involved in cell cycle progression and meiosis.</text>
</comment>
<dbReference type="InterPro" id="IPR019787">
    <property type="entry name" value="Znf_PHD-finger"/>
</dbReference>